<evidence type="ECO:0000313" key="4">
    <source>
        <dbReference type="Proteomes" id="UP000199771"/>
    </source>
</evidence>
<dbReference type="Pfam" id="PF11174">
    <property type="entry name" value="DUF2970"/>
    <property type="match status" value="1"/>
</dbReference>
<dbReference type="RefSeq" id="WP_091530876.1">
    <property type="nucleotide sequence ID" value="NZ_FOOC01000002.1"/>
</dbReference>
<keyword evidence="2" id="KW-0812">Transmembrane</keyword>
<dbReference type="AlphaFoldDB" id="A0A1I2HNQ2"/>
<dbReference type="EMBL" id="FOOC01000002">
    <property type="protein sequence ID" value="SFF30356.1"/>
    <property type="molecule type" value="Genomic_DNA"/>
</dbReference>
<dbReference type="Proteomes" id="UP000199771">
    <property type="component" value="Unassembled WGS sequence"/>
</dbReference>
<reference evidence="3 4" key="1">
    <citation type="submission" date="2016-10" db="EMBL/GenBank/DDBJ databases">
        <authorList>
            <person name="de Groot N.N."/>
        </authorList>
    </citation>
    <scope>NUCLEOTIDE SEQUENCE [LARGE SCALE GENOMIC DNA]</scope>
    <source>
        <strain evidence="3 4">DSM 23609</strain>
    </source>
</reference>
<accession>A0A1I2HNQ2</accession>
<evidence type="ECO:0000256" key="1">
    <source>
        <dbReference type="SAM" id="MobiDB-lite"/>
    </source>
</evidence>
<gene>
    <name evidence="3" type="ORF">SAMN04488120_10235</name>
</gene>
<dbReference type="InterPro" id="IPR021344">
    <property type="entry name" value="DUF2970"/>
</dbReference>
<evidence type="ECO:0000256" key="2">
    <source>
        <dbReference type="SAM" id="Phobius"/>
    </source>
</evidence>
<name>A0A1I2HNQ2_9GAMM</name>
<evidence type="ECO:0008006" key="5">
    <source>
        <dbReference type="Google" id="ProtNLM"/>
    </source>
</evidence>
<keyword evidence="2" id="KW-0472">Membrane</keyword>
<dbReference type="STRING" id="1076937.SAMN04488120_10235"/>
<keyword evidence="4" id="KW-1185">Reference proteome</keyword>
<proteinExistence type="predicted"/>
<feature type="compositionally biased region" description="Low complexity" evidence="1">
    <location>
        <begin position="1"/>
        <end position="11"/>
    </location>
</feature>
<organism evidence="3 4">
    <name type="scientific">Fontimonas thermophila</name>
    <dbReference type="NCBI Taxonomy" id="1076937"/>
    <lineage>
        <taxon>Bacteria</taxon>
        <taxon>Pseudomonadati</taxon>
        <taxon>Pseudomonadota</taxon>
        <taxon>Gammaproteobacteria</taxon>
        <taxon>Nevskiales</taxon>
        <taxon>Nevskiaceae</taxon>
        <taxon>Fontimonas</taxon>
    </lineage>
</organism>
<feature type="transmembrane region" description="Helical" evidence="2">
    <location>
        <begin position="64"/>
        <end position="90"/>
    </location>
</feature>
<dbReference type="OrthoDB" id="5625885at2"/>
<evidence type="ECO:0000313" key="3">
    <source>
        <dbReference type="EMBL" id="SFF30356.1"/>
    </source>
</evidence>
<protein>
    <recommendedName>
        <fullName evidence="5">DUF2970 domain-containing protein</fullName>
    </recommendedName>
</protein>
<feature type="compositionally biased region" description="Basic and acidic residues" evidence="1">
    <location>
        <begin position="12"/>
        <end position="21"/>
    </location>
</feature>
<feature type="region of interest" description="Disordered" evidence="1">
    <location>
        <begin position="1"/>
        <end position="26"/>
    </location>
</feature>
<keyword evidence="2" id="KW-1133">Transmembrane helix</keyword>
<sequence>MTSPRRAASSRTTDRRPEARNARNTAPQFDAPLTLWQTIVSVAASFFGVQSSQNRQRDFTRGKAGHFIVVGLIMTALFVLAVGLAVRLVLRHAGL</sequence>